<gene>
    <name evidence="1" type="ORF">NDU88_004558</name>
</gene>
<evidence type="ECO:0008006" key="3">
    <source>
        <dbReference type="Google" id="ProtNLM"/>
    </source>
</evidence>
<dbReference type="SUPFAM" id="SSF50630">
    <property type="entry name" value="Acid proteases"/>
    <property type="match status" value="1"/>
</dbReference>
<comment type="caution">
    <text evidence="1">The sequence shown here is derived from an EMBL/GenBank/DDBJ whole genome shotgun (WGS) entry which is preliminary data.</text>
</comment>
<reference evidence="1" key="1">
    <citation type="journal article" date="2022" name="bioRxiv">
        <title>Sequencing and chromosome-scale assembly of the giantPleurodeles waltlgenome.</title>
        <authorList>
            <person name="Brown T."/>
            <person name="Elewa A."/>
            <person name="Iarovenko S."/>
            <person name="Subramanian E."/>
            <person name="Araus A.J."/>
            <person name="Petzold A."/>
            <person name="Susuki M."/>
            <person name="Suzuki K.-i.T."/>
            <person name="Hayashi T."/>
            <person name="Toyoda A."/>
            <person name="Oliveira C."/>
            <person name="Osipova E."/>
            <person name="Leigh N.D."/>
            <person name="Simon A."/>
            <person name="Yun M.H."/>
        </authorList>
    </citation>
    <scope>NUCLEOTIDE SEQUENCE</scope>
    <source>
        <strain evidence="1">20211129_DDA</strain>
        <tissue evidence="1">Liver</tissue>
    </source>
</reference>
<protein>
    <recommendedName>
        <fullName evidence="3">Peptidase A2 domain-containing protein</fullName>
    </recommendedName>
</protein>
<proteinExistence type="predicted"/>
<dbReference type="EMBL" id="JANPWB010000014">
    <property type="protein sequence ID" value="KAJ1099457.1"/>
    <property type="molecule type" value="Genomic_DNA"/>
</dbReference>
<organism evidence="1 2">
    <name type="scientific">Pleurodeles waltl</name>
    <name type="common">Iberian ribbed newt</name>
    <dbReference type="NCBI Taxonomy" id="8319"/>
    <lineage>
        <taxon>Eukaryota</taxon>
        <taxon>Metazoa</taxon>
        <taxon>Chordata</taxon>
        <taxon>Craniata</taxon>
        <taxon>Vertebrata</taxon>
        <taxon>Euteleostomi</taxon>
        <taxon>Amphibia</taxon>
        <taxon>Batrachia</taxon>
        <taxon>Caudata</taxon>
        <taxon>Salamandroidea</taxon>
        <taxon>Salamandridae</taxon>
        <taxon>Pleurodelinae</taxon>
        <taxon>Pleurodeles</taxon>
    </lineage>
</organism>
<dbReference type="Proteomes" id="UP001066276">
    <property type="component" value="Chromosome 10"/>
</dbReference>
<sequence>MIDNAYATSNEDENVILMLACSSQEDNGSVEISSVVATRKRNPPSCVVSVNGKDVKFLADSGSPLTLVCLADCMNIGKMVVQDSHIKNVAYGGKSIEVVGKFEATLKFGSKCAVESDDKSESVDKLEIVCVVNAIGEVSKQALTEQEWISACLDDGVLQEVKSYIRGGWPNAKSTPEDLIP</sequence>
<name>A0AAV7M7H1_PLEWA</name>
<dbReference type="AlphaFoldDB" id="A0AAV7M7H1"/>
<keyword evidence="2" id="KW-1185">Reference proteome</keyword>
<dbReference type="InterPro" id="IPR001969">
    <property type="entry name" value="Aspartic_peptidase_AS"/>
</dbReference>
<dbReference type="PROSITE" id="PS00141">
    <property type="entry name" value="ASP_PROTEASE"/>
    <property type="match status" value="1"/>
</dbReference>
<accession>A0AAV7M7H1</accession>
<dbReference type="GO" id="GO:0004190">
    <property type="term" value="F:aspartic-type endopeptidase activity"/>
    <property type="evidence" value="ECO:0007669"/>
    <property type="project" value="InterPro"/>
</dbReference>
<evidence type="ECO:0000313" key="1">
    <source>
        <dbReference type="EMBL" id="KAJ1099457.1"/>
    </source>
</evidence>
<dbReference type="InterPro" id="IPR021109">
    <property type="entry name" value="Peptidase_aspartic_dom_sf"/>
</dbReference>
<dbReference type="GO" id="GO:0006508">
    <property type="term" value="P:proteolysis"/>
    <property type="evidence" value="ECO:0007669"/>
    <property type="project" value="InterPro"/>
</dbReference>
<evidence type="ECO:0000313" key="2">
    <source>
        <dbReference type="Proteomes" id="UP001066276"/>
    </source>
</evidence>